<accession>A0ABZ2AR64</accession>
<dbReference type="EMBL" id="CP143808">
    <property type="protein sequence ID" value="WVO20964.1"/>
    <property type="molecule type" value="Genomic_DNA"/>
</dbReference>
<dbReference type="RefSeq" id="XP_064720203.1">
    <property type="nucleotide sequence ID" value="XM_064864131.1"/>
</dbReference>
<evidence type="ECO:0000256" key="1">
    <source>
        <dbReference type="SAM" id="MobiDB-lite"/>
    </source>
</evidence>
<feature type="region of interest" description="Disordered" evidence="1">
    <location>
        <begin position="1"/>
        <end position="36"/>
    </location>
</feature>
<evidence type="ECO:0000313" key="3">
    <source>
        <dbReference type="Proteomes" id="UP001432216"/>
    </source>
</evidence>
<name>A0ABZ2AR64_9TREE</name>
<proteinExistence type="predicted"/>
<dbReference type="Proteomes" id="UP001432216">
    <property type="component" value="Chromosome 3"/>
</dbReference>
<protein>
    <submittedName>
        <fullName evidence="2">Uncharacterized protein</fullName>
    </submittedName>
</protein>
<feature type="compositionally biased region" description="Basic and acidic residues" evidence="1">
    <location>
        <begin position="10"/>
        <end position="36"/>
    </location>
</feature>
<sequence length="138" mass="15311">MDYEPDMMDGIEKRSAGESRSLNGRERDFNEMQSKGENRVSAAAERVYISFKHVARIWPAKLSLYSILILPSHTSLSILFSTFPNVASPLALPTFPTGAISLLIFHAVYKPTPRKAHEHQTLHFAVTSGLILDVIVSG</sequence>
<dbReference type="GeneID" id="89989039"/>
<keyword evidence="3" id="KW-1185">Reference proteome</keyword>
<organism evidence="2 3">
    <name type="scientific">Cryptococcus decagattii</name>
    <dbReference type="NCBI Taxonomy" id="1859122"/>
    <lineage>
        <taxon>Eukaryota</taxon>
        <taxon>Fungi</taxon>
        <taxon>Dikarya</taxon>
        <taxon>Basidiomycota</taxon>
        <taxon>Agaricomycotina</taxon>
        <taxon>Tremellomycetes</taxon>
        <taxon>Tremellales</taxon>
        <taxon>Cryptococcaceae</taxon>
        <taxon>Cryptococcus</taxon>
        <taxon>Cryptococcus gattii species complex</taxon>
    </lineage>
</organism>
<reference evidence="2 3" key="1">
    <citation type="submission" date="2024-01" db="EMBL/GenBank/DDBJ databases">
        <title>Comparative genomics of Cryptococcus and Kwoniella reveals pathogenesis evolution and contrasting modes of karyotype evolution via chromosome fusion or intercentromeric recombination.</title>
        <authorList>
            <person name="Coelho M.A."/>
            <person name="David-Palma M."/>
            <person name="Shea T."/>
            <person name="Bowers K."/>
            <person name="McGinley-Smith S."/>
            <person name="Mohammad A.W."/>
            <person name="Gnirke A."/>
            <person name="Yurkov A.M."/>
            <person name="Nowrousian M."/>
            <person name="Sun S."/>
            <person name="Cuomo C.A."/>
            <person name="Heitman J."/>
        </authorList>
    </citation>
    <scope>NUCLEOTIDE SEQUENCE [LARGE SCALE GENOMIC DNA]</scope>
    <source>
        <strain evidence="2 3">7685027</strain>
    </source>
</reference>
<gene>
    <name evidence="2" type="ORF">IAS62_002265</name>
</gene>
<evidence type="ECO:0000313" key="2">
    <source>
        <dbReference type="EMBL" id="WVO20964.1"/>
    </source>
</evidence>